<feature type="non-terminal residue" evidence="1">
    <location>
        <position position="41"/>
    </location>
</feature>
<name>A0A087UX16_STEMI</name>
<evidence type="ECO:0000313" key="2">
    <source>
        <dbReference type="Proteomes" id="UP000054359"/>
    </source>
</evidence>
<accession>A0A087UX16</accession>
<dbReference type="Proteomes" id="UP000054359">
    <property type="component" value="Unassembled WGS sequence"/>
</dbReference>
<dbReference type="AlphaFoldDB" id="A0A087UX16"/>
<proteinExistence type="predicted"/>
<evidence type="ECO:0000313" key="1">
    <source>
        <dbReference type="EMBL" id="KFM81905.1"/>
    </source>
</evidence>
<reference evidence="1 2" key="1">
    <citation type="submission" date="2013-11" db="EMBL/GenBank/DDBJ databases">
        <title>Genome sequencing of Stegodyphus mimosarum.</title>
        <authorList>
            <person name="Bechsgaard J."/>
        </authorList>
    </citation>
    <scope>NUCLEOTIDE SEQUENCE [LARGE SCALE GENOMIC DNA]</scope>
</reference>
<organism evidence="1 2">
    <name type="scientific">Stegodyphus mimosarum</name>
    <name type="common">African social velvet spider</name>
    <dbReference type="NCBI Taxonomy" id="407821"/>
    <lineage>
        <taxon>Eukaryota</taxon>
        <taxon>Metazoa</taxon>
        <taxon>Ecdysozoa</taxon>
        <taxon>Arthropoda</taxon>
        <taxon>Chelicerata</taxon>
        <taxon>Arachnida</taxon>
        <taxon>Araneae</taxon>
        <taxon>Araneomorphae</taxon>
        <taxon>Entelegynae</taxon>
        <taxon>Eresoidea</taxon>
        <taxon>Eresidae</taxon>
        <taxon>Stegodyphus</taxon>
    </lineage>
</organism>
<protein>
    <submittedName>
        <fullName evidence="1">Uncharacterized protein</fullName>
    </submittedName>
</protein>
<sequence length="41" mass="4871">MVSIFYMTKQLLTKELISKNSIVILLSVLHIRWCHELGRKK</sequence>
<keyword evidence="2" id="KW-1185">Reference proteome</keyword>
<dbReference type="EMBL" id="KK122094">
    <property type="protein sequence ID" value="KFM81905.1"/>
    <property type="molecule type" value="Genomic_DNA"/>
</dbReference>
<gene>
    <name evidence="1" type="ORF">X975_12998</name>
</gene>